<feature type="transmembrane region" description="Helical" evidence="1">
    <location>
        <begin position="225"/>
        <end position="245"/>
    </location>
</feature>
<keyword evidence="1" id="KW-1133">Transmembrane helix</keyword>
<protein>
    <recommendedName>
        <fullName evidence="2">NERD domain-containing protein</fullName>
    </recommendedName>
</protein>
<name>A0A3B0ZTS9_9ZZZZ</name>
<dbReference type="AlphaFoldDB" id="A0A3B0ZTS9"/>
<dbReference type="EMBL" id="UOFS01000030">
    <property type="protein sequence ID" value="VAW96888.1"/>
    <property type="molecule type" value="Genomic_DNA"/>
</dbReference>
<dbReference type="PROSITE" id="PS50965">
    <property type="entry name" value="NERD"/>
    <property type="match status" value="1"/>
</dbReference>
<evidence type="ECO:0000259" key="2">
    <source>
        <dbReference type="PROSITE" id="PS50965"/>
    </source>
</evidence>
<keyword evidence="1" id="KW-0812">Transmembrane</keyword>
<sequence>MESHLEAVNFISLQSLYAIQLEFMASYGYIFLMLLVSLYLLYPSIKIKLCERKNNKFISRIGKSQLKNVAIQVSEDEIIYIDYLILLPTGIFVLNVLKYNGIIFAGENVEYWTQLINKKSYKFPNPLQDLDVCESTIRSIVADCNVIGHIAFDSNCEFPKGKPRRISILQEMSNELEFLNEGVDKDLEEKCQEKWNIMKNSDFCRSDVRQNDLSILVKAEQKTKITAIGIFFLVTSLLLLAYQLAGLTWF</sequence>
<keyword evidence="1" id="KW-0472">Membrane</keyword>
<evidence type="ECO:0000256" key="1">
    <source>
        <dbReference type="SAM" id="Phobius"/>
    </source>
</evidence>
<accession>A0A3B0ZTS9</accession>
<feature type="transmembrane region" description="Helical" evidence="1">
    <location>
        <begin position="23"/>
        <end position="42"/>
    </location>
</feature>
<proteinExistence type="predicted"/>
<dbReference type="InterPro" id="IPR011528">
    <property type="entry name" value="NERD"/>
</dbReference>
<gene>
    <name evidence="3" type="ORF">MNBD_GAMMA22-1241</name>
</gene>
<feature type="domain" description="NERD" evidence="2">
    <location>
        <begin position="46"/>
        <end position="160"/>
    </location>
</feature>
<reference evidence="3" key="1">
    <citation type="submission" date="2018-06" db="EMBL/GenBank/DDBJ databases">
        <authorList>
            <person name="Zhirakovskaya E."/>
        </authorList>
    </citation>
    <scope>NUCLEOTIDE SEQUENCE</scope>
</reference>
<evidence type="ECO:0000313" key="3">
    <source>
        <dbReference type="EMBL" id="VAW96888.1"/>
    </source>
</evidence>
<organism evidence="3">
    <name type="scientific">hydrothermal vent metagenome</name>
    <dbReference type="NCBI Taxonomy" id="652676"/>
    <lineage>
        <taxon>unclassified sequences</taxon>
        <taxon>metagenomes</taxon>
        <taxon>ecological metagenomes</taxon>
    </lineage>
</organism>
<dbReference type="Pfam" id="PF08378">
    <property type="entry name" value="NERD"/>
    <property type="match status" value="1"/>
</dbReference>